<gene>
    <name evidence="8" type="ORF">EUX98_g3816</name>
</gene>
<name>A0A4S4MVJ2_9APHY</name>
<keyword evidence="2" id="KW-0677">Repeat</keyword>
<dbReference type="CDD" id="cd08368">
    <property type="entry name" value="LIM"/>
    <property type="match status" value="1"/>
</dbReference>
<feature type="compositionally biased region" description="Low complexity" evidence="6">
    <location>
        <begin position="160"/>
        <end position="173"/>
    </location>
</feature>
<keyword evidence="9" id="KW-1185">Reference proteome</keyword>
<dbReference type="SMART" id="SM00132">
    <property type="entry name" value="LIM"/>
    <property type="match status" value="2"/>
</dbReference>
<feature type="domain" description="LIM zinc-binding" evidence="7">
    <location>
        <begin position="400"/>
        <end position="464"/>
    </location>
</feature>
<dbReference type="GO" id="GO:0005634">
    <property type="term" value="C:nucleus"/>
    <property type="evidence" value="ECO:0007669"/>
    <property type="project" value="TreeGrafter"/>
</dbReference>
<sequence length="569" mass="60908">MRPPPPNAFRQPAQSSPAPYAPPPQPGPAPIGTLSSTSPRPRAVTNAGGPPEFQTGPDVIYSTGNRSPIAAAYDARARAPSNASTNSYPSPDQGSPNVQFSTPSIEIDTKIGGEAGMAGVGRRGFAAAARAAMFTHHTGHSPYLPGPPSSFLNEPPKSPLNPSSPTTPSLPFFEKFKNSINTTLVEDKEEESVPGSPMSDSSYGGLAYADSDAEEDDPPPQPVSAPAATSTFPEEEEAPPEPRAKSATNRVHFPSIDSKTHSIAESSYSSTSPTPSPRLPMRSLSAASTAASAYALRSAAKSTGALDRAMETLFEEDATSPTTTSNSSPAMFPIDGHRDSKPPKLPTRSHTSPTMGAGRPDSRYAVVAGKRREKVPKRVCIKCDKHIEDGRWIQMDGGGVLCDKCWKNMYLPKAISSSDGQLKGKYHRDCFTCHTCQKPFPDKSFYVFDGKPFCGYHYHEANDSLCAATLCGQPIEGPCAVSHAGDKYHPEHFTCEHFRCSEKLVEYWEVEGKMLCEKHANAMAEDDDDDPNVRATRRVTRFIDLAGMGSGPGGGSGKDDDNASDDELR</sequence>
<organism evidence="8 9">
    <name type="scientific">Antrodiella citrinella</name>
    <dbReference type="NCBI Taxonomy" id="2447956"/>
    <lineage>
        <taxon>Eukaryota</taxon>
        <taxon>Fungi</taxon>
        <taxon>Dikarya</taxon>
        <taxon>Basidiomycota</taxon>
        <taxon>Agaricomycotina</taxon>
        <taxon>Agaricomycetes</taxon>
        <taxon>Polyporales</taxon>
        <taxon>Steccherinaceae</taxon>
        <taxon>Antrodiella</taxon>
    </lineage>
</organism>
<feature type="compositionally biased region" description="Pro residues" evidence="6">
    <location>
        <begin position="19"/>
        <end position="29"/>
    </location>
</feature>
<evidence type="ECO:0000256" key="6">
    <source>
        <dbReference type="SAM" id="MobiDB-lite"/>
    </source>
</evidence>
<dbReference type="GO" id="GO:0003712">
    <property type="term" value="F:transcription coregulator activity"/>
    <property type="evidence" value="ECO:0007669"/>
    <property type="project" value="TreeGrafter"/>
</dbReference>
<evidence type="ECO:0000256" key="2">
    <source>
        <dbReference type="ARBA" id="ARBA00022737"/>
    </source>
</evidence>
<evidence type="ECO:0000313" key="8">
    <source>
        <dbReference type="EMBL" id="THH30352.1"/>
    </source>
</evidence>
<feature type="region of interest" description="Disordered" evidence="6">
    <location>
        <begin position="315"/>
        <end position="361"/>
    </location>
</feature>
<evidence type="ECO:0000259" key="7">
    <source>
        <dbReference type="PROSITE" id="PS50023"/>
    </source>
</evidence>
<dbReference type="SUPFAM" id="SSF57716">
    <property type="entry name" value="Glucocorticoid receptor-like (DNA-binding domain)"/>
    <property type="match status" value="1"/>
</dbReference>
<dbReference type="Pfam" id="PF00412">
    <property type="entry name" value="LIM"/>
    <property type="match status" value="2"/>
</dbReference>
<dbReference type="EMBL" id="SGPM01000084">
    <property type="protein sequence ID" value="THH30352.1"/>
    <property type="molecule type" value="Genomic_DNA"/>
</dbReference>
<dbReference type="Gene3D" id="2.10.110.10">
    <property type="entry name" value="Cysteine Rich Protein"/>
    <property type="match status" value="2"/>
</dbReference>
<reference evidence="8 9" key="1">
    <citation type="submission" date="2019-02" db="EMBL/GenBank/DDBJ databases">
        <title>Genome sequencing of the rare red list fungi Antrodiella citrinella (Flaviporus citrinellus).</title>
        <authorList>
            <person name="Buettner E."/>
            <person name="Kellner H."/>
        </authorList>
    </citation>
    <scope>NUCLEOTIDE SEQUENCE [LARGE SCALE GENOMIC DNA]</scope>
    <source>
        <strain evidence="8 9">DSM 108506</strain>
    </source>
</reference>
<feature type="region of interest" description="Disordered" evidence="6">
    <location>
        <begin position="137"/>
        <end position="284"/>
    </location>
</feature>
<dbReference type="PANTHER" id="PTHR24205:SF16">
    <property type="entry name" value="GH01042P-RELATED"/>
    <property type="match status" value="1"/>
</dbReference>
<feature type="region of interest" description="Disordered" evidence="6">
    <location>
        <begin position="1"/>
        <end position="104"/>
    </location>
</feature>
<proteinExistence type="predicted"/>
<dbReference type="PROSITE" id="PS50023">
    <property type="entry name" value="LIM_DOMAIN_2"/>
    <property type="match status" value="1"/>
</dbReference>
<feature type="region of interest" description="Disordered" evidence="6">
    <location>
        <begin position="545"/>
        <end position="569"/>
    </location>
</feature>
<dbReference type="InterPro" id="IPR001781">
    <property type="entry name" value="Znf_LIM"/>
</dbReference>
<dbReference type="OrthoDB" id="1112565at2759"/>
<dbReference type="AlphaFoldDB" id="A0A4S4MVJ2"/>
<evidence type="ECO:0000256" key="1">
    <source>
        <dbReference type="ARBA" id="ARBA00022723"/>
    </source>
</evidence>
<protein>
    <recommendedName>
        <fullName evidence="7">LIM zinc-binding domain-containing protein</fullName>
    </recommendedName>
</protein>
<dbReference type="GO" id="GO:0046872">
    <property type="term" value="F:metal ion binding"/>
    <property type="evidence" value="ECO:0007669"/>
    <property type="project" value="UniProtKB-KW"/>
</dbReference>
<accession>A0A4S4MVJ2</accession>
<evidence type="ECO:0000256" key="3">
    <source>
        <dbReference type="ARBA" id="ARBA00022833"/>
    </source>
</evidence>
<comment type="caution">
    <text evidence="8">The sequence shown here is derived from an EMBL/GenBank/DDBJ whole genome shotgun (WGS) entry which is preliminary data.</text>
</comment>
<keyword evidence="1 5" id="KW-0479">Metal-binding</keyword>
<feature type="compositionally biased region" description="Basic and acidic residues" evidence="6">
    <location>
        <begin position="557"/>
        <end position="569"/>
    </location>
</feature>
<feature type="compositionally biased region" description="Polar residues" evidence="6">
    <location>
        <begin position="81"/>
        <end position="104"/>
    </location>
</feature>
<keyword evidence="4 5" id="KW-0440">LIM domain</keyword>
<keyword evidence="3 5" id="KW-0862">Zinc</keyword>
<evidence type="ECO:0000313" key="9">
    <source>
        <dbReference type="Proteomes" id="UP000308730"/>
    </source>
</evidence>
<feature type="compositionally biased region" description="Low complexity" evidence="6">
    <location>
        <begin position="319"/>
        <end position="329"/>
    </location>
</feature>
<evidence type="ECO:0000256" key="5">
    <source>
        <dbReference type="PROSITE-ProRule" id="PRU00125"/>
    </source>
</evidence>
<dbReference type="GO" id="GO:0030695">
    <property type="term" value="F:GTPase regulator activity"/>
    <property type="evidence" value="ECO:0007669"/>
    <property type="project" value="UniProtKB-ARBA"/>
</dbReference>
<feature type="compositionally biased region" description="Low complexity" evidence="6">
    <location>
        <begin position="266"/>
        <end position="284"/>
    </location>
</feature>
<dbReference type="PANTHER" id="PTHR24205">
    <property type="entry name" value="FOUR AND A HALF LIM DOMAINS PROTEIN"/>
    <property type="match status" value="1"/>
</dbReference>
<dbReference type="PROSITE" id="PS00478">
    <property type="entry name" value="LIM_DOMAIN_1"/>
    <property type="match status" value="1"/>
</dbReference>
<evidence type="ECO:0000256" key="4">
    <source>
        <dbReference type="ARBA" id="ARBA00023038"/>
    </source>
</evidence>
<dbReference type="Proteomes" id="UP000308730">
    <property type="component" value="Unassembled WGS sequence"/>
</dbReference>